<dbReference type="GO" id="GO:0016020">
    <property type="term" value="C:membrane"/>
    <property type="evidence" value="ECO:0007669"/>
    <property type="project" value="UniProtKB-SubCell"/>
</dbReference>
<feature type="domain" description="Rhodopsin" evidence="8">
    <location>
        <begin position="33"/>
        <end position="269"/>
    </location>
</feature>
<keyword evidence="4 7" id="KW-0472">Membrane</keyword>
<evidence type="ECO:0000313" key="9">
    <source>
        <dbReference type="EMBL" id="PON24991.1"/>
    </source>
</evidence>
<feature type="region of interest" description="Disordered" evidence="6">
    <location>
        <begin position="286"/>
        <end position="323"/>
    </location>
</feature>
<evidence type="ECO:0000256" key="6">
    <source>
        <dbReference type="SAM" id="MobiDB-lite"/>
    </source>
</evidence>
<evidence type="ECO:0000256" key="4">
    <source>
        <dbReference type="ARBA" id="ARBA00023136"/>
    </source>
</evidence>
<sequence>MATPIPNPNDNDSYLVYIPAIIFLVISPIVVVLRIWARLRQGGNMGADDWTAIAALIFALLTSAFLMTCCHYGMGRHFKYIEHQNQIETLKFLYMSQITYKAAINLTKCSILLLYLRLFEIVRWMRWTCRGLLACVIIYCISSMTATIFQCNPVAKAFDKARTGTCINLATFWFANAGFSIATDVIILLLPMPLVYGLEVPRAQKLALMAVFAIGVFVVITSCLRVTTLDVFATSTDNTYDIANVMWTIIEPNVAIVCACLPTLRQLVVKLFPALGSKNSANRYGTPGYDSNGYGSKSRGSRGTGRRSQAPLTSTDEWVEPGAKSNGIHMTTIQRNNSNAGSEESILAGGQNDANNGIKRTVEYSIQYSEKK</sequence>
<protein>
    <submittedName>
        <fullName evidence="9">Integral membrane protein</fullName>
    </submittedName>
</protein>
<evidence type="ECO:0000256" key="3">
    <source>
        <dbReference type="ARBA" id="ARBA00022989"/>
    </source>
</evidence>
<evidence type="ECO:0000313" key="10">
    <source>
        <dbReference type="Proteomes" id="UP000054821"/>
    </source>
</evidence>
<accession>A0A2P4ZL11</accession>
<organism evidence="9 10">
    <name type="scientific">Trichoderma gamsii</name>
    <dbReference type="NCBI Taxonomy" id="398673"/>
    <lineage>
        <taxon>Eukaryota</taxon>
        <taxon>Fungi</taxon>
        <taxon>Dikarya</taxon>
        <taxon>Ascomycota</taxon>
        <taxon>Pezizomycotina</taxon>
        <taxon>Sordariomycetes</taxon>
        <taxon>Hypocreomycetidae</taxon>
        <taxon>Hypocreales</taxon>
        <taxon>Hypocreaceae</taxon>
        <taxon>Trichoderma</taxon>
    </lineage>
</organism>
<reference evidence="9 10" key="1">
    <citation type="journal article" date="2016" name="Genome Announc.">
        <title>Draft Whole-Genome Sequence of Trichoderma gamsii T6085, a Promising Biocontrol Agent of Fusarium Head Blight on Wheat.</title>
        <authorList>
            <person name="Baroncelli R."/>
            <person name="Zapparata A."/>
            <person name="Piaggeschi G."/>
            <person name="Sarrocco S."/>
            <person name="Vannacci G."/>
        </authorList>
    </citation>
    <scope>NUCLEOTIDE SEQUENCE [LARGE SCALE GENOMIC DNA]</scope>
    <source>
        <strain evidence="9 10">T6085</strain>
    </source>
</reference>
<comment type="subcellular location">
    <subcellularLocation>
        <location evidence="1">Membrane</location>
        <topology evidence="1">Multi-pass membrane protein</topology>
    </subcellularLocation>
</comment>
<gene>
    <name evidence="9" type="ORF">TGAM01_v206072</name>
</gene>
<dbReference type="RefSeq" id="XP_024405451.1">
    <property type="nucleotide sequence ID" value="XM_024549789.1"/>
</dbReference>
<dbReference type="Pfam" id="PF20684">
    <property type="entry name" value="Fung_rhodopsin"/>
    <property type="match status" value="1"/>
</dbReference>
<evidence type="ECO:0000256" key="2">
    <source>
        <dbReference type="ARBA" id="ARBA00022692"/>
    </source>
</evidence>
<dbReference type="InterPro" id="IPR052337">
    <property type="entry name" value="SAT4-like"/>
</dbReference>
<keyword evidence="10" id="KW-1185">Reference proteome</keyword>
<dbReference type="AlphaFoldDB" id="A0A2P4ZL11"/>
<feature type="transmembrane region" description="Helical" evidence="7">
    <location>
        <begin position="131"/>
        <end position="150"/>
    </location>
</feature>
<keyword evidence="2 7" id="KW-0812">Transmembrane</keyword>
<proteinExistence type="inferred from homology"/>
<keyword evidence="3 7" id="KW-1133">Transmembrane helix</keyword>
<dbReference type="InterPro" id="IPR049326">
    <property type="entry name" value="Rhodopsin_dom_fungi"/>
</dbReference>
<evidence type="ECO:0000256" key="1">
    <source>
        <dbReference type="ARBA" id="ARBA00004141"/>
    </source>
</evidence>
<feature type="transmembrane region" description="Helical" evidence="7">
    <location>
        <begin position="14"/>
        <end position="37"/>
    </location>
</feature>
<evidence type="ECO:0000259" key="8">
    <source>
        <dbReference type="Pfam" id="PF20684"/>
    </source>
</evidence>
<dbReference type="EMBL" id="JPDN02000020">
    <property type="protein sequence ID" value="PON24991.1"/>
    <property type="molecule type" value="Genomic_DNA"/>
</dbReference>
<feature type="transmembrane region" description="Helical" evidence="7">
    <location>
        <begin position="49"/>
        <end position="74"/>
    </location>
</feature>
<feature type="region of interest" description="Disordered" evidence="6">
    <location>
        <begin position="335"/>
        <end position="356"/>
    </location>
</feature>
<dbReference type="PANTHER" id="PTHR33048">
    <property type="entry name" value="PTH11-LIKE INTEGRAL MEMBRANE PROTEIN (AFU_ORTHOLOGUE AFUA_5G11245)"/>
    <property type="match status" value="1"/>
</dbReference>
<feature type="transmembrane region" description="Helical" evidence="7">
    <location>
        <begin position="98"/>
        <end position="119"/>
    </location>
</feature>
<dbReference type="STRING" id="398673.A0A2P4ZL11"/>
<feature type="transmembrane region" description="Helical" evidence="7">
    <location>
        <begin position="206"/>
        <end position="227"/>
    </location>
</feature>
<dbReference type="GeneID" id="29982761"/>
<comment type="similarity">
    <text evidence="5">Belongs to the SAT4 family.</text>
</comment>
<comment type="caution">
    <text evidence="9">The sequence shown here is derived from an EMBL/GenBank/DDBJ whole genome shotgun (WGS) entry which is preliminary data.</text>
</comment>
<feature type="transmembrane region" description="Helical" evidence="7">
    <location>
        <begin position="170"/>
        <end position="194"/>
    </location>
</feature>
<dbReference type="Proteomes" id="UP000054821">
    <property type="component" value="Unassembled WGS sequence"/>
</dbReference>
<name>A0A2P4ZL11_9HYPO</name>
<dbReference type="PANTHER" id="PTHR33048:SF55">
    <property type="entry name" value="INTEGRAL MEMBRANE PROTEIN"/>
    <property type="match status" value="1"/>
</dbReference>
<evidence type="ECO:0000256" key="5">
    <source>
        <dbReference type="ARBA" id="ARBA00038359"/>
    </source>
</evidence>
<evidence type="ECO:0000256" key="7">
    <source>
        <dbReference type="SAM" id="Phobius"/>
    </source>
</evidence>